<dbReference type="AlphaFoldDB" id="A0A382GSJ2"/>
<dbReference type="PANTHER" id="PTHR46233">
    <property type="entry name" value="HYDROXYACYLGLUTATHIONE HYDROLASE GLOC"/>
    <property type="match status" value="1"/>
</dbReference>
<organism evidence="6">
    <name type="scientific">marine metagenome</name>
    <dbReference type="NCBI Taxonomy" id="408172"/>
    <lineage>
        <taxon>unclassified sequences</taxon>
        <taxon>metagenomes</taxon>
        <taxon>ecological metagenomes</taxon>
    </lineage>
</organism>
<evidence type="ECO:0000256" key="3">
    <source>
        <dbReference type="ARBA" id="ARBA00022801"/>
    </source>
</evidence>
<dbReference type="PANTHER" id="PTHR46233:SF3">
    <property type="entry name" value="HYDROXYACYLGLUTATHIONE HYDROLASE GLOC"/>
    <property type="match status" value="1"/>
</dbReference>
<proteinExistence type="predicted"/>
<dbReference type="InterPro" id="IPR051453">
    <property type="entry name" value="MBL_Glyoxalase_II"/>
</dbReference>
<evidence type="ECO:0000313" key="6">
    <source>
        <dbReference type="EMBL" id="SVB78096.1"/>
    </source>
</evidence>
<reference evidence="6" key="1">
    <citation type="submission" date="2018-05" db="EMBL/GenBank/DDBJ databases">
        <authorList>
            <person name="Lanie J.A."/>
            <person name="Ng W.-L."/>
            <person name="Kazmierczak K.M."/>
            <person name="Andrzejewski T.M."/>
            <person name="Davidsen T.M."/>
            <person name="Wayne K.J."/>
            <person name="Tettelin H."/>
            <person name="Glass J.I."/>
            <person name="Rusch D."/>
            <person name="Podicherti R."/>
            <person name="Tsui H.-C.T."/>
            <person name="Winkler M.E."/>
        </authorList>
    </citation>
    <scope>NUCLEOTIDE SEQUENCE</scope>
</reference>
<dbReference type="InterPro" id="IPR001279">
    <property type="entry name" value="Metallo-B-lactamas"/>
</dbReference>
<protein>
    <recommendedName>
        <fullName evidence="5">Metallo-beta-lactamase domain-containing protein</fullName>
    </recommendedName>
</protein>
<dbReference type="EMBL" id="UINC01057196">
    <property type="protein sequence ID" value="SVB78096.1"/>
    <property type="molecule type" value="Genomic_DNA"/>
</dbReference>
<keyword evidence="4" id="KW-0862">Zinc</keyword>
<feature type="domain" description="Metallo-beta-lactamase" evidence="5">
    <location>
        <begin position="29"/>
        <end position="205"/>
    </location>
</feature>
<dbReference type="SUPFAM" id="SSF56281">
    <property type="entry name" value="Metallo-hydrolase/oxidoreductase"/>
    <property type="match status" value="1"/>
</dbReference>
<sequence>MSETNQIYFKQLLSGIDIGVSDPSARSMANFVYLIGDTKTRECVVVDPAWDIDGILKVVEEDDMKLTGALVTHYHPDHVGGEIFGMEISGLAEMMEKHPIPVYVNKREADGVKQVTGVSMSDMKQMDGEDIVKVGSIDIKCLHTPGHTPGSQCFRVADSLVAGDTLFLQGCGRVDLPGGDSEELFHTLTRRLSKIEDHIILYPGHNYGGSPSGQLGDVRQSNSYLQIQRLEDWFSIMGR</sequence>
<accession>A0A382GSJ2</accession>
<dbReference type="Pfam" id="PF00753">
    <property type="entry name" value="Lactamase_B"/>
    <property type="match status" value="1"/>
</dbReference>
<dbReference type="CDD" id="cd16275">
    <property type="entry name" value="BaeB-like_MBL-fold"/>
    <property type="match status" value="1"/>
</dbReference>
<dbReference type="InterPro" id="IPR036866">
    <property type="entry name" value="RibonucZ/Hydroxyglut_hydro"/>
</dbReference>
<keyword evidence="2" id="KW-0479">Metal-binding</keyword>
<dbReference type="GO" id="GO:0046872">
    <property type="term" value="F:metal ion binding"/>
    <property type="evidence" value="ECO:0007669"/>
    <property type="project" value="UniProtKB-KW"/>
</dbReference>
<evidence type="ECO:0000256" key="4">
    <source>
        <dbReference type="ARBA" id="ARBA00022833"/>
    </source>
</evidence>
<evidence type="ECO:0000256" key="2">
    <source>
        <dbReference type="ARBA" id="ARBA00022723"/>
    </source>
</evidence>
<comment type="cofactor">
    <cofactor evidence="1">
        <name>Zn(2+)</name>
        <dbReference type="ChEBI" id="CHEBI:29105"/>
    </cofactor>
</comment>
<evidence type="ECO:0000259" key="5">
    <source>
        <dbReference type="SMART" id="SM00849"/>
    </source>
</evidence>
<keyword evidence="3" id="KW-0378">Hydrolase</keyword>
<gene>
    <name evidence="6" type="ORF">METZ01_LOCUS230950</name>
</gene>
<name>A0A382GSJ2_9ZZZZ</name>
<dbReference type="Gene3D" id="3.60.15.10">
    <property type="entry name" value="Ribonuclease Z/Hydroxyacylglutathione hydrolase-like"/>
    <property type="match status" value="1"/>
</dbReference>
<evidence type="ECO:0000256" key="1">
    <source>
        <dbReference type="ARBA" id="ARBA00001947"/>
    </source>
</evidence>
<dbReference type="GO" id="GO:0016787">
    <property type="term" value="F:hydrolase activity"/>
    <property type="evidence" value="ECO:0007669"/>
    <property type="project" value="UniProtKB-KW"/>
</dbReference>
<dbReference type="SMART" id="SM00849">
    <property type="entry name" value="Lactamase_B"/>
    <property type="match status" value="1"/>
</dbReference>